<gene>
    <name evidence="4" type="ORF">LLEC1_07470</name>
</gene>
<dbReference type="PANTHER" id="PTHR24198:SF165">
    <property type="entry name" value="ANKYRIN REPEAT-CONTAINING PROTEIN-RELATED"/>
    <property type="match status" value="1"/>
</dbReference>
<dbReference type="PROSITE" id="PS50297">
    <property type="entry name" value="ANK_REP_REGION"/>
    <property type="match status" value="3"/>
</dbReference>
<evidence type="ECO:0000313" key="4">
    <source>
        <dbReference type="EMBL" id="OAR03089.1"/>
    </source>
</evidence>
<keyword evidence="1" id="KW-0677">Repeat</keyword>
<dbReference type="AlphaFoldDB" id="A0A179IMT6"/>
<feature type="repeat" description="ANK" evidence="3">
    <location>
        <begin position="316"/>
        <end position="348"/>
    </location>
</feature>
<dbReference type="Proteomes" id="UP000243081">
    <property type="component" value="Unassembled WGS sequence"/>
</dbReference>
<name>A0A179IMT6_CORDF</name>
<evidence type="ECO:0000256" key="3">
    <source>
        <dbReference type="PROSITE-ProRule" id="PRU00023"/>
    </source>
</evidence>
<dbReference type="EMBL" id="LUKN01000339">
    <property type="protein sequence ID" value="OAR03089.1"/>
    <property type="molecule type" value="Genomic_DNA"/>
</dbReference>
<feature type="repeat" description="ANK" evidence="3">
    <location>
        <begin position="77"/>
        <end position="103"/>
    </location>
</feature>
<dbReference type="Pfam" id="PF00023">
    <property type="entry name" value="Ank"/>
    <property type="match status" value="1"/>
</dbReference>
<reference evidence="4 5" key="1">
    <citation type="submission" date="2016-03" db="EMBL/GenBank/DDBJ databases">
        <title>Fine-scale spatial genetic structure of a fungal parasite of coffee scale insects.</title>
        <authorList>
            <person name="Jackson D."/>
            <person name="Zemenick K.A."/>
            <person name="Malloure B."/>
            <person name="Quandt C.A."/>
            <person name="James T.Y."/>
        </authorList>
    </citation>
    <scope>NUCLEOTIDE SEQUENCE [LARGE SCALE GENOMIC DNA]</scope>
    <source>
        <strain evidence="4 5">UM487</strain>
    </source>
</reference>
<dbReference type="PANTHER" id="PTHR24198">
    <property type="entry name" value="ANKYRIN REPEAT AND PROTEIN KINASE DOMAIN-CONTAINING PROTEIN"/>
    <property type="match status" value="1"/>
</dbReference>
<dbReference type="OrthoDB" id="20872at2759"/>
<evidence type="ECO:0000256" key="1">
    <source>
        <dbReference type="ARBA" id="ARBA00022737"/>
    </source>
</evidence>
<keyword evidence="2 3" id="KW-0040">ANK repeat</keyword>
<proteinExistence type="predicted"/>
<dbReference type="SUPFAM" id="SSF48403">
    <property type="entry name" value="Ankyrin repeat"/>
    <property type="match status" value="1"/>
</dbReference>
<dbReference type="InterPro" id="IPR002110">
    <property type="entry name" value="Ankyrin_rpt"/>
</dbReference>
<evidence type="ECO:0000313" key="5">
    <source>
        <dbReference type="Proteomes" id="UP000243081"/>
    </source>
</evidence>
<keyword evidence="5" id="KW-1185">Reference proteome</keyword>
<dbReference type="PRINTS" id="PR01415">
    <property type="entry name" value="ANKYRIN"/>
</dbReference>
<protein>
    <submittedName>
        <fullName evidence="4">Uncharacterized protein</fullName>
    </submittedName>
</protein>
<feature type="repeat" description="ANK" evidence="3">
    <location>
        <begin position="283"/>
        <end position="315"/>
    </location>
</feature>
<dbReference type="SMART" id="SM00248">
    <property type="entry name" value="ANK"/>
    <property type="match status" value="8"/>
</dbReference>
<sequence length="395" mass="42061">MRLPSITSSGAIHCAVARELAASVIVDRGVFDLVDSRYVGSYSDKFPCIISVAVRGWADTLKLLVSKGVDWGVRAPSGATALHVAALQSELECVEVLLQAGANPILGAGPGNPTPLGIVATSRETHIELLRTLLAATKAVDTNFAVRGGLLSIPDGQLLQEHKQLLMEDALEFAAVTASPILKAWVLAIAIRHNDLRAVGVLLKSGADIELQVGRCTAVEHAIENDRVAVLGVLLDHCPEALIQGSNGTTALQFAAIHNKIAICDLLLRRYRVDVNCPSLNARQTTALHEAVRMNHPLMVLFLLQSGANIHVKEQGGFTPLHVCAMFSDERMAVLLLQHGADVRAVTDEMLTALQVAQKCGNPTLGRSALLSLLSPMHAPSNEVVKYGLVQALVA</sequence>
<dbReference type="InterPro" id="IPR036770">
    <property type="entry name" value="Ankyrin_rpt-contain_sf"/>
</dbReference>
<organism evidence="4 5">
    <name type="scientific">Cordyceps confragosa</name>
    <name type="common">Lecanicillium lecanii</name>
    <dbReference type="NCBI Taxonomy" id="2714763"/>
    <lineage>
        <taxon>Eukaryota</taxon>
        <taxon>Fungi</taxon>
        <taxon>Dikarya</taxon>
        <taxon>Ascomycota</taxon>
        <taxon>Pezizomycotina</taxon>
        <taxon>Sordariomycetes</taxon>
        <taxon>Hypocreomycetidae</taxon>
        <taxon>Hypocreales</taxon>
        <taxon>Cordycipitaceae</taxon>
        <taxon>Akanthomyces</taxon>
    </lineage>
</organism>
<dbReference type="Gene3D" id="1.25.40.20">
    <property type="entry name" value="Ankyrin repeat-containing domain"/>
    <property type="match status" value="3"/>
</dbReference>
<dbReference type="PROSITE" id="PS50088">
    <property type="entry name" value="ANK_REPEAT"/>
    <property type="match status" value="3"/>
</dbReference>
<comment type="caution">
    <text evidence="4">The sequence shown here is derived from an EMBL/GenBank/DDBJ whole genome shotgun (WGS) entry which is preliminary data.</text>
</comment>
<accession>A0A179IMT6</accession>
<dbReference type="Pfam" id="PF12796">
    <property type="entry name" value="Ank_2"/>
    <property type="match status" value="2"/>
</dbReference>
<evidence type="ECO:0000256" key="2">
    <source>
        <dbReference type="ARBA" id="ARBA00023043"/>
    </source>
</evidence>